<dbReference type="InterPro" id="IPR046235">
    <property type="entry name" value="DUF6268"/>
</dbReference>
<proteinExistence type="predicted"/>
<evidence type="ECO:0000313" key="3">
    <source>
        <dbReference type="EMBL" id="MBK0403382.1"/>
    </source>
</evidence>
<gene>
    <name evidence="3" type="ORF">I5M27_10325</name>
</gene>
<feature type="domain" description="DUF6268" evidence="2">
    <location>
        <begin position="125"/>
        <end position="306"/>
    </location>
</feature>
<sequence length="350" mass="40644">MKIFYSTLFTFLALLSSLGAQAQDAAQDTSRQDKEYANPSVEGTPRGRFFLLRYQRLFSHDFNSTGDWKNLPVSKDARINTNNVAEIKGFIPIWNNPHFKAVLGVGYEREEFNFEDSHELAYLYHENLQDKGLKSLSAQIATVKPLNYKNYLVMRVKGALNGDYTSDELNFNDYLKLTAEALYGWKKNKYFTWGIGAQAGYTFGRYSIYPAILYNRTFNDRWGIEAVFPANVKVRRTFSEKSYLYFGYNLDGYSYNIKVQKPPFYNSPVFGDIKTIELRHNDVRAQLRWEKEIYDFLWFSLEGGYRYNIAFDAFRTGSDRDDRLISTNLGGAPYAAVDLYFVVPRAFLKR</sequence>
<protein>
    <recommendedName>
        <fullName evidence="2">DUF6268 domain-containing protein</fullName>
    </recommendedName>
</protein>
<dbReference type="EMBL" id="JAEHFX010000004">
    <property type="protein sequence ID" value="MBK0403382.1"/>
    <property type="molecule type" value="Genomic_DNA"/>
</dbReference>
<keyword evidence="1" id="KW-0732">Signal</keyword>
<feature type="chain" id="PRO_5046229318" description="DUF6268 domain-containing protein" evidence="1">
    <location>
        <begin position="23"/>
        <end position="350"/>
    </location>
</feature>
<evidence type="ECO:0000259" key="2">
    <source>
        <dbReference type="Pfam" id="PF19783"/>
    </source>
</evidence>
<reference evidence="3 4" key="1">
    <citation type="submission" date="2020-12" db="EMBL/GenBank/DDBJ databases">
        <title>Bacterial novel species Adhaeribacter sp. BT258 isolated from soil.</title>
        <authorList>
            <person name="Jung H.-Y."/>
        </authorList>
    </citation>
    <scope>NUCLEOTIDE SEQUENCE [LARGE SCALE GENOMIC DNA]</scope>
    <source>
        <strain evidence="3 4">BT258</strain>
    </source>
</reference>
<accession>A0ABS1C1X3</accession>
<evidence type="ECO:0000313" key="4">
    <source>
        <dbReference type="Proteomes" id="UP000644147"/>
    </source>
</evidence>
<dbReference type="RefSeq" id="WP_200506129.1">
    <property type="nucleotide sequence ID" value="NZ_JAEHFX010000004.1"/>
</dbReference>
<dbReference type="Pfam" id="PF19783">
    <property type="entry name" value="DUF6268"/>
    <property type="match status" value="1"/>
</dbReference>
<comment type="caution">
    <text evidence="3">The sequence shown here is derived from an EMBL/GenBank/DDBJ whole genome shotgun (WGS) entry which is preliminary data.</text>
</comment>
<name>A0ABS1C1X3_9BACT</name>
<feature type="signal peptide" evidence="1">
    <location>
        <begin position="1"/>
        <end position="22"/>
    </location>
</feature>
<organism evidence="3 4">
    <name type="scientific">Adhaeribacter terrigena</name>
    <dbReference type="NCBI Taxonomy" id="2793070"/>
    <lineage>
        <taxon>Bacteria</taxon>
        <taxon>Pseudomonadati</taxon>
        <taxon>Bacteroidota</taxon>
        <taxon>Cytophagia</taxon>
        <taxon>Cytophagales</taxon>
        <taxon>Hymenobacteraceae</taxon>
        <taxon>Adhaeribacter</taxon>
    </lineage>
</organism>
<dbReference type="Proteomes" id="UP000644147">
    <property type="component" value="Unassembled WGS sequence"/>
</dbReference>
<keyword evidence="4" id="KW-1185">Reference proteome</keyword>
<evidence type="ECO:0000256" key="1">
    <source>
        <dbReference type="SAM" id="SignalP"/>
    </source>
</evidence>